<accession>A0A0C4YGB2</accession>
<dbReference type="AlphaFoldDB" id="A0A0C4YGB2"/>
<evidence type="ECO:0000313" key="2">
    <source>
        <dbReference type="Proteomes" id="UP000031843"/>
    </source>
</evidence>
<dbReference type="STRING" id="68895.RR42_m2304"/>
<protein>
    <submittedName>
        <fullName evidence="1">Uncharacterized protein</fullName>
    </submittedName>
</protein>
<dbReference type="KEGG" id="cbw:RR42_m2304"/>
<keyword evidence="2" id="KW-1185">Reference proteome</keyword>
<evidence type="ECO:0000313" key="1">
    <source>
        <dbReference type="EMBL" id="AJG19696.1"/>
    </source>
</evidence>
<dbReference type="EMBL" id="CP010536">
    <property type="protein sequence ID" value="AJG19696.1"/>
    <property type="molecule type" value="Genomic_DNA"/>
</dbReference>
<dbReference type="Proteomes" id="UP000031843">
    <property type="component" value="Chromosome main"/>
</dbReference>
<organism evidence="1 2">
    <name type="scientific">Cupriavidus basilensis</name>
    <dbReference type="NCBI Taxonomy" id="68895"/>
    <lineage>
        <taxon>Bacteria</taxon>
        <taxon>Pseudomonadati</taxon>
        <taxon>Pseudomonadota</taxon>
        <taxon>Betaproteobacteria</taxon>
        <taxon>Burkholderiales</taxon>
        <taxon>Burkholderiaceae</taxon>
        <taxon>Cupriavidus</taxon>
    </lineage>
</organism>
<proteinExistence type="predicted"/>
<sequence length="38" mass="4042">MVNEGMQAQAGGARQLKQALMPLSEAAKQTVAIEARSR</sequence>
<reference evidence="1 2" key="1">
    <citation type="journal article" date="2015" name="Genome Announc.">
        <title>Complete Genome Sequence of Cupriavidus basilensis 4G11, Isolated from the Oak Ridge Field Research Center Site.</title>
        <authorList>
            <person name="Ray J."/>
            <person name="Waters R.J."/>
            <person name="Skerker J.M."/>
            <person name="Kuehl J.V."/>
            <person name="Price M.N."/>
            <person name="Huang J."/>
            <person name="Chakraborty R."/>
            <person name="Arkin A.P."/>
            <person name="Deutschbauer A."/>
        </authorList>
    </citation>
    <scope>NUCLEOTIDE SEQUENCE [LARGE SCALE GENOMIC DNA]</scope>
    <source>
        <strain evidence="1">4G11</strain>
    </source>
</reference>
<gene>
    <name evidence="1" type="ORF">RR42_m2304</name>
</gene>
<name>A0A0C4YGB2_9BURK</name>